<dbReference type="Proteomes" id="UP001060085">
    <property type="component" value="Linkage Group LG08"/>
</dbReference>
<reference evidence="2" key="1">
    <citation type="journal article" date="2023" name="Nat. Plants">
        <title>Single-cell RNA sequencing provides a high-resolution roadmap for understanding the multicellular compartmentation of specialized metabolism.</title>
        <authorList>
            <person name="Sun S."/>
            <person name="Shen X."/>
            <person name="Li Y."/>
            <person name="Li Y."/>
            <person name="Wang S."/>
            <person name="Li R."/>
            <person name="Zhang H."/>
            <person name="Shen G."/>
            <person name="Guo B."/>
            <person name="Wei J."/>
            <person name="Xu J."/>
            <person name="St-Pierre B."/>
            <person name="Chen S."/>
            <person name="Sun C."/>
        </authorList>
    </citation>
    <scope>NUCLEOTIDE SEQUENCE [LARGE SCALE GENOMIC DNA]</scope>
</reference>
<comment type="caution">
    <text evidence="1">The sequence shown here is derived from an EMBL/GenBank/DDBJ whole genome shotgun (WGS) entry which is preliminary data.</text>
</comment>
<accession>A0ACB9ZUL0</accession>
<name>A0ACB9ZUL0_CATRO</name>
<dbReference type="EMBL" id="CM044708">
    <property type="protein sequence ID" value="KAI5651133.1"/>
    <property type="molecule type" value="Genomic_DNA"/>
</dbReference>
<protein>
    <submittedName>
        <fullName evidence="1">Uncharacterized protein</fullName>
    </submittedName>
</protein>
<keyword evidence="2" id="KW-1185">Reference proteome</keyword>
<sequence length="471" mass="53428">MALNREGSLFSGIKFGNGFFREEFSNLNEFDNSCNHNCETGNSQNYIEGKTEKMYEDIVDLLPRDPFGMDINATVTTITGWFEDFNLKNLGFESGDDDDDDEENVDDQLLAELNIVWNSATGIHRDTKNSDTRFSESSIEYNGIYDGPLLLDGDIEEVMGFSFEKYRIPPDTTSKRQGCRKNDIDSVPGPPPDALFFALGYLGAMDLLSVERVCKSLRDAVQTDPLLWRNIDIDYPLSDKITDDGLLRLTKRAAGSLHSLSLVECLKITDSGLKRVLESNHGLTKLNVAGCLRLSIEGILSNLKFFRSVGRPGIKHLRIGGLFGVTLEHFQELKLLLDAQNQKQQHEAHKPRFFRAGQLYLSLDDERDIDIEICPRCQHVRQVYDCPADSCRGKLQTYQACRACTFCISRCINCGCCLSNCDYEETFCLDLICLDCWKKLLNCQEGQKRMTILPKQTYLNQQASYHFFLYG</sequence>
<proteinExistence type="predicted"/>
<organism evidence="1 2">
    <name type="scientific">Catharanthus roseus</name>
    <name type="common">Madagascar periwinkle</name>
    <name type="synonym">Vinca rosea</name>
    <dbReference type="NCBI Taxonomy" id="4058"/>
    <lineage>
        <taxon>Eukaryota</taxon>
        <taxon>Viridiplantae</taxon>
        <taxon>Streptophyta</taxon>
        <taxon>Embryophyta</taxon>
        <taxon>Tracheophyta</taxon>
        <taxon>Spermatophyta</taxon>
        <taxon>Magnoliopsida</taxon>
        <taxon>eudicotyledons</taxon>
        <taxon>Gunneridae</taxon>
        <taxon>Pentapetalae</taxon>
        <taxon>asterids</taxon>
        <taxon>lamiids</taxon>
        <taxon>Gentianales</taxon>
        <taxon>Apocynaceae</taxon>
        <taxon>Rauvolfioideae</taxon>
        <taxon>Vinceae</taxon>
        <taxon>Catharanthinae</taxon>
        <taxon>Catharanthus</taxon>
    </lineage>
</organism>
<evidence type="ECO:0000313" key="2">
    <source>
        <dbReference type="Proteomes" id="UP001060085"/>
    </source>
</evidence>
<gene>
    <name evidence="1" type="ORF">M9H77_37138</name>
</gene>
<evidence type="ECO:0000313" key="1">
    <source>
        <dbReference type="EMBL" id="KAI5651133.1"/>
    </source>
</evidence>